<sequence>MTREHLSKVLAETALVAYSAGFLVLYVLIKLSHLPIIPWLKF</sequence>
<dbReference type="KEGG" id="saci:Sinac_0013"/>
<evidence type="ECO:0000313" key="3">
    <source>
        <dbReference type="Proteomes" id="UP000010798"/>
    </source>
</evidence>
<keyword evidence="1" id="KW-0812">Transmembrane</keyword>
<dbReference type="RefSeq" id="WP_015243662.1">
    <property type="nucleotide sequence ID" value="NC_019892.1"/>
</dbReference>
<proteinExistence type="predicted"/>
<feature type="transmembrane region" description="Helical" evidence="1">
    <location>
        <begin position="9"/>
        <end position="29"/>
    </location>
</feature>
<protein>
    <submittedName>
        <fullName evidence="2">Uncharacterized protein</fullName>
    </submittedName>
</protein>
<dbReference type="Proteomes" id="UP000010798">
    <property type="component" value="Chromosome"/>
</dbReference>
<dbReference type="HOGENOM" id="CLU_3257876_0_0_0"/>
<evidence type="ECO:0000313" key="2">
    <source>
        <dbReference type="EMBL" id="AGA24477.1"/>
    </source>
</evidence>
<dbReference type="AlphaFoldDB" id="L0D5F1"/>
<name>L0D5F1_SINAD</name>
<gene>
    <name evidence="2" type="ordered locus">Sinac_0013</name>
</gene>
<dbReference type="EMBL" id="CP003364">
    <property type="protein sequence ID" value="AGA24477.1"/>
    <property type="molecule type" value="Genomic_DNA"/>
</dbReference>
<reference evidence="2 3" key="1">
    <citation type="submission" date="2012-02" db="EMBL/GenBank/DDBJ databases">
        <title>Complete sequence of chromosome of Singulisphaera acidiphila DSM 18658.</title>
        <authorList>
            <consortium name="US DOE Joint Genome Institute (JGI-PGF)"/>
            <person name="Lucas S."/>
            <person name="Copeland A."/>
            <person name="Lapidus A."/>
            <person name="Glavina del Rio T."/>
            <person name="Dalin E."/>
            <person name="Tice H."/>
            <person name="Bruce D."/>
            <person name="Goodwin L."/>
            <person name="Pitluck S."/>
            <person name="Peters L."/>
            <person name="Ovchinnikova G."/>
            <person name="Chertkov O."/>
            <person name="Kyrpides N."/>
            <person name="Mavromatis K."/>
            <person name="Ivanova N."/>
            <person name="Brettin T."/>
            <person name="Detter J.C."/>
            <person name="Han C."/>
            <person name="Larimer F."/>
            <person name="Land M."/>
            <person name="Hauser L."/>
            <person name="Markowitz V."/>
            <person name="Cheng J.-F."/>
            <person name="Hugenholtz P."/>
            <person name="Woyke T."/>
            <person name="Wu D."/>
            <person name="Tindall B."/>
            <person name="Pomrenke H."/>
            <person name="Brambilla E."/>
            <person name="Klenk H.-P."/>
            <person name="Eisen J.A."/>
        </authorList>
    </citation>
    <scope>NUCLEOTIDE SEQUENCE [LARGE SCALE GENOMIC DNA]</scope>
    <source>
        <strain evidence="3">ATCC BAA-1392 / DSM 18658 / VKM B-2454 / MOB10</strain>
    </source>
</reference>
<accession>L0D5F1</accession>
<keyword evidence="3" id="KW-1185">Reference proteome</keyword>
<evidence type="ECO:0000256" key="1">
    <source>
        <dbReference type="SAM" id="Phobius"/>
    </source>
</evidence>
<organism evidence="2 3">
    <name type="scientific">Singulisphaera acidiphila (strain ATCC BAA-1392 / DSM 18658 / VKM B-2454 / MOB10)</name>
    <dbReference type="NCBI Taxonomy" id="886293"/>
    <lineage>
        <taxon>Bacteria</taxon>
        <taxon>Pseudomonadati</taxon>
        <taxon>Planctomycetota</taxon>
        <taxon>Planctomycetia</taxon>
        <taxon>Isosphaerales</taxon>
        <taxon>Isosphaeraceae</taxon>
        <taxon>Singulisphaera</taxon>
    </lineage>
</organism>
<keyword evidence="1" id="KW-0472">Membrane</keyword>
<keyword evidence="1" id="KW-1133">Transmembrane helix</keyword>